<evidence type="ECO:0000256" key="1">
    <source>
        <dbReference type="ARBA" id="ARBA00008201"/>
    </source>
</evidence>
<evidence type="ECO:0000256" key="2">
    <source>
        <dbReference type="ARBA" id="ARBA00022491"/>
    </source>
</evidence>
<dbReference type="Pfam" id="PF02171">
    <property type="entry name" value="Piwi"/>
    <property type="match status" value="2"/>
</dbReference>
<dbReference type="PANTHER" id="PTHR22891">
    <property type="entry name" value="EUKARYOTIC TRANSLATION INITIATION FACTOR 2C"/>
    <property type="match status" value="1"/>
</dbReference>
<gene>
    <name evidence="7" type="ORF">RHSIM_Rhsim01G0195100</name>
</gene>
<dbReference type="Gene3D" id="2.170.260.10">
    <property type="entry name" value="paz domain"/>
    <property type="match status" value="1"/>
</dbReference>
<name>A0A834HFS7_RHOSS</name>
<evidence type="ECO:0000256" key="3">
    <source>
        <dbReference type="ARBA" id="ARBA00023274"/>
    </source>
</evidence>
<dbReference type="SUPFAM" id="SSF101690">
    <property type="entry name" value="PAZ domain"/>
    <property type="match status" value="1"/>
</dbReference>
<comment type="caution">
    <text evidence="7">The sequence shown here is derived from an EMBL/GenBank/DDBJ whole genome shotgun (WGS) entry which is preliminary data.</text>
</comment>
<dbReference type="GO" id="GO:0051607">
    <property type="term" value="P:defense response to virus"/>
    <property type="evidence" value="ECO:0007669"/>
    <property type="project" value="UniProtKB-ARBA"/>
</dbReference>
<dbReference type="Gene3D" id="3.40.50.2300">
    <property type="match status" value="1"/>
</dbReference>
<dbReference type="Pfam" id="PF02170">
    <property type="entry name" value="PAZ"/>
    <property type="match status" value="1"/>
</dbReference>
<dbReference type="SUPFAM" id="SSF53098">
    <property type="entry name" value="Ribonuclease H-like"/>
    <property type="match status" value="1"/>
</dbReference>
<evidence type="ECO:0000313" key="8">
    <source>
        <dbReference type="Proteomes" id="UP000626092"/>
    </source>
</evidence>
<dbReference type="PROSITE" id="PS50822">
    <property type="entry name" value="PIWI"/>
    <property type="match status" value="2"/>
</dbReference>
<feature type="compositionally biased region" description="Low complexity" evidence="4">
    <location>
        <begin position="1"/>
        <end position="10"/>
    </location>
</feature>
<evidence type="ECO:0000259" key="6">
    <source>
        <dbReference type="PROSITE" id="PS50822"/>
    </source>
</evidence>
<protein>
    <submittedName>
        <fullName evidence="7">Uncharacterized protein</fullName>
    </submittedName>
</protein>
<sequence>MEKEAGGSPLSLPPPPAIKSPTVKPEKLDTPKHSIISRQGFGTAGRPISLVVNHFKASIKSPNKSFYQYTVSITWGDNEAVLIKGVKRKVVDKLYQTYFSELAGRRYAYDGEQSLYTVGPLHENRLEFAVVLEESFAKRGSSSHRGNNSEYSKRSKHSFQPKTFKVEISYAAKIPLRGCVLVRQSFFHDDPRNFTDIGGGVTRCQGLYSSFRATHGGLSLNMDVSATMIVTPGPVIDFLLAKQDAKKPCDIDWAKEANEMLKTMRVRTRHTNMEFRIIGLSEMPCNQQYFSWKVKNGDGGDDGEKTVEISVYEYFAKRHKIQLTYSADMPCLNLCNLVSFQRYTKELSPTQRSSLLDKSRQEPQECIQALTNAVRICRFDSDPLLAACGISIEKQLTQVDGRVLEAPRLKFGKGEDCIPQNGRWNYYNKHIKGPHTLIAEDPRYGSSSPVVRVEKMFEKIISKFPSRRPQFLLCVLPERKTSDIYGPWKKICLCDKGIATQCLSPSKININGQYLTNVILKINAKLGGINSLLAIEIDPFLGEPLINSWVPLIKDTPTMILGMDVSHGPSGSNTPSIASVVGSLSWPLISRYRAAVRTQSPKVEMIESLFKPLANGGDDGIMRELLMDFYLTSAEHKPAQIILFRPTSISVKGTSRPAHYHVLLDEIGFSPDQLQDFVHSLSYIYQRSTTAISIVAPVKYAHHAAKQMGQFVNFEDSSGSPSEQKGSPAAPELPRLHKDVARSMFFC</sequence>
<dbReference type="Pfam" id="PF16486">
    <property type="entry name" value="ArgoN"/>
    <property type="match status" value="1"/>
</dbReference>
<dbReference type="PROSITE" id="PS50821">
    <property type="entry name" value="PAZ"/>
    <property type="match status" value="1"/>
</dbReference>
<comment type="similarity">
    <text evidence="1">Belongs to the argonaute family. Ago subfamily.</text>
</comment>
<feature type="domain" description="Piwi" evidence="6">
    <location>
        <begin position="653"/>
        <end position="713"/>
    </location>
</feature>
<dbReference type="Pfam" id="PF08699">
    <property type="entry name" value="ArgoL1"/>
    <property type="match status" value="1"/>
</dbReference>
<feature type="region of interest" description="Disordered" evidence="4">
    <location>
        <begin position="1"/>
        <end position="29"/>
    </location>
</feature>
<reference evidence="7" key="1">
    <citation type="submission" date="2019-11" db="EMBL/GenBank/DDBJ databases">
        <authorList>
            <person name="Liu Y."/>
            <person name="Hou J."/>
            <person name="Li T.-Q."/>
            <person name="Guan C.-H."/>
            <person name="Wu X."/>
            <person name="Wu H.-Z."/>
            <person name="Ling F."/>
            <person name="Zhang R."/>
            <person name="Shi X.-G."/>
            <person name="Ren J.-P."/>
            <person name="Chen E.-F."/>
            <person name="Sun J.-M."/>
        </authorList>
    </citation>
    <scope>NUCLEOTIDE SEQUENCE</scope>
    <source>
        <strain evidence="7">Adult_tree_wgs_1</strain>
        <tissue evidence="7">Leaves</tissue>
    </source>
</reference>
<dbReference type="AlphaFoldDB" id="A0A834HFS7"/>
<dbReference type="InterPro" id="IPR003100">
    <property type="entry name" value="PAZ_dom"/>
</dbReference>
<dbReference type="OrthoDB" id="1610624at2759"/>
<accession>A0A834HFS7</accession>
<keyword evidence="3" id="KW-0687">Ribonucleoprotein</keyword>
<dbReference type="InterPro" id="IPR032474">
    <property type="entry name" value="Argonaute_N"/>
</dbReference>
<dbReference type="InterPro" id="IPR036397">
    <property type="entry name" value="RNaseH_sf"/>
</dbReference>
<keyword evidence="8" id="KW-1185">Reference proteome</keyword>
<evidence type="ECO:0000259" key="5">
    <source>
        <dbReference type="PROSITE" id="PS50821"/>
    </source>
</evidence>
<dbReference type="GO" id="GO:0003723">
    <property type="term" value="F:RNA binding"/>
    <property type="evidence" value="ECO:0007669"/>
    <property type="project" value="InterPro"/>
</dbReference>
<feature type="compositionally biased region" description="Polar residues" evidence="4">
    <location>
        <begin position="715"/>
        <end position="725"/>
    </location>
</feature>
<dbReference type="Proteomes" id="UP000626092">
    <property type="component" value="Unassembled WGS sequence"/>
</dbReference>
<dbReference type="SMART" id="SM01163">
    <property type="entry name" value="DUF1785"/>
    <property type="match status" value="1"/>
</dbReference>
<dbReference type="InterPro" id="IPR032472">
    <property type="entry name" value="ArgoL2"/>
</dbReference>
<dbReference type="Pfam" id="PF16488">
    <property type="entry name" value="ArgoL2"/>
    <property type="match status" value="1"/>
</dbReference>
<dbReference type="InterPro" id="IPR014811">
    <property type="entry name" value="ArgoL1"/>
</dbReference>
<evidence type="ECO:0000256" key="4">
    <source>
        <dbReference type="SAM" id="MobiDB-lite"/>
    </source>
</evidence>
<proteinExistence type="inferred from homology"/>
<dbReference type="GO" id="GO:1990904">
    <property type="term" value="C:ribonucleoprotein complex"/>
    <property type="evidence" value="ECO:0007669"/>
    <property type="project" value="UniProtKB-KW"/>
</dbReference>
<dbReference type="SMART" id="SM00950">
    <property type="entry name" value="Piwi"/>
    <property type="match status" value="1"/>
</dbReference>
<keyword evidence="2" id="KW-0678">Repressor</keyword>
<feature type="domain" description="Piwi" evidence="6">
    <location>
        <begin position="471"/>
        <end position="645"/>
    </location>
</feature>
<evidence type="ECO:0000313" key="7">
    <source>
        <dbReference type="EMBL" id="KAF7152313.1"/>
    </source>
</evidence>
<dbReference type="CDD" id="cd02846">
    <property type="entry name" value="PAZ_argonaute_like"/>
    <property type="match status" value="1"/>
</dbReference>
<dbReference type="InterPro" id="IPR012337">
    <property type="entry name" value="RNaseH-like_sf"/>
</dbReference>
<dbReference type="InterPro" id="IPR003165">
    <property type="entry name" value="Piwi"/>
</dbReference>
<dbReference type="EMBL" id="WJXA01000001">
    <property type="protein sequence ID" value="KAF7152313.1"/>
    <property type="molecule type" value="Genomic_DNA"/>
</dbReference>
<dbReference type="Gene3D" id="3.30.420.10">
    <property type="entry name" value="Ribonuclease H-like superfamily/Ribonuclease H"/>
    <property type="match status" value="2"/>
</dbReference>
<organism evidence="7 8">
    <name type="scientific">Rhododendron simsii</name>
    <name type="common">Sims's rhododendron</name>
    <dbReference type="NCBI Taxonomy" id="118357"/>
    <lineage>
        <taxon>Eukaryota</taxon>
        <taxon>Viridiplantae</taxon>
        <taxon>Streptophyta</taxon>
        <taxon>Embryophyta</taxon>
        <taxon>Tracheophyta</taxon>
        <taxon>Spermatophyta</taxon>
        <taxon>Magnoliopsida</taxon>
        <taxon>eudicotyledons</taxon>
        <taxon>Gunneridae</taxon>
        <taxon>Pentapetalae</taxon>
        <taxon>asterids</taxon>
        <taxon>Ericales</taxon>
        <taxon>Ericaceae</taxon>
        <taxon>Ericoideae</taxon>
        <taxon>Rhodoreae</taxon>
        <taxon>Rhododendron</taxon>
    </lineage>
</organism>
<dbReference type="InterPro" id="IPR036085">
    <property type="entry name" value="PAZ_dom_sf"/>
</dbReference>
<feature type="region of interest" description="Disordered" evidence="4">
    <location>
        <begin position="713"/>
        <end position="733"/>
    </location>
</feature>
<feature type="domain" description="PAZ" evidence="5">
    <location>
        <begin position="234"/>
        <end position="341"/>
    </location>
</feature>